<keyword evidence="2 12" id="KW-0813">Transport</keyword>
<feature type="signal peptide" evidence="15">
    <location>
        <begin position="1"/>
        <end position="25"/>
    </location>
</feature>
<evidence type="ECO:0000256" key="12">
    <source>
        <dbReference type="PROSITE-ProRule" id="PRU01360"/>
    </source>
</evidence>
<dbReference type="InterPro" id="IPR012910">
    <property type="entry name" value="Plug_dom"/>
</dbReference>
<dbReference type="PANTHER" id="PTHR32552:SF89">
    <property type="entry name" value="CATECHOLATE SIDEROPHORE RECEPTOR FIU"/>
    <property type="match status" value="1"/>
</dbReference>
<keyword evidence="4" id="KW-0410">Iron transport</keyword>
<keyword evidence="3 12" id="KW-1134">Transmembrane beta strand</keyword>
<evidence type="ECO:0000256" key="3">
    <source>
        <dbReference type="ARBA" id="ARBA00022452"/>
    </source>
</evidence>
<keyword evidence="19" id="KW-1185">Reference proteome</keyword>
<dbReference type="EMBL" id="FMTS01000011">
    <property type="protein sequence ID" value="SCW83620.1"/>
    <property type="molecule type" value="Genomic_DNA"/>
</dbReference>
<evidence type="ECO:0000256" key="11">
    <source>
        <dbReference type="ARBA" id="ARBA00023237"/>
    </source>
</evidence>
<dbReference type="Pfam" id="PF07715">
    <property type="entry name" value="Plug"/>
    <property type="match status" value="1"/>
</dbReference>
<dbReference type="Gene3D" id="2.170.130.10">
    <property type="entry name" value="TonB-dependent receptor, plug domain"/>
    <property type="match status" value="1"/>
</dbReference>
<dbReference type="Gene3D" id="2.40.170.20">
    <property type="entry name" value="TonB-dependent receptor, beta-barrel domain"/>
    <property type="match status" value="1"/>
</dbReference>
<name>A0A1G4TQM9_9CAUL</name>
<evidence type="ECO:0000256" key="4">
    <source>
        <dbReference type="ARBA" id="ARBA00022496"/>
    </source>
</evidence>
<keyword evidence="6 15" id="KW-0732">Signal</keyword>
<evidence type="ECO:0000256" key="15">
    <source>
        <dbReference type="SAM" id="SignalP"/>
    </source>
</evidence>
<proteinExistence type="inferred from homology"/>
<evidence type="ECO:0000256" key="1">
    <source>
        <dbReference type="ARBA" id="ARBA00004571"/>
    </source>
</evidence>
<organism evidence="18 19">
    <name type="scientific">Asticcacaulis taihuensis</name>
    <dbReference type="NCBI Taxonomy" id="260084"/>
    <lineage>
        <taxon>Bacteria</taxon>
        <taxon>Pseudomonadati</taxon>
        <taxon>Pseudomonadota</taxon>
        <taxon>Alphaproteobacteria</taxon>
        <taxon>Caulobacterales</taxon>
        <taxon>Caulobacteraceae</taxon>
        <taxon>Asticcacaulis</taxon>
    </lineage>
</organism>
<evidence type="ECO:0000256" key="9">
    <source>
        <dbReference type="ARBA" id="ARBA00023077"/>
    </source>
</evidence>
<comment type="similarity">
    <text evidence="12 14">Belongs to the TonB-dependent receptor family.</text>
</comment>
<dbReference type="InterPro" id="IPR037066">
    <property type="entry name" value="Plug_dom_sf"/>
</dbReference>
<feature type="domain" description="TonB-dependent receptor-like beta-barrel" evidence="16">
    <location>
        <begin position="239"/>
        <end position="781"/>
    </location>
</feature>
<feature type="chain" id="PRO_5011706209" evidence="15">
    <location>
        <begin position="26"/>
        <end position="818"/>
    </location>
</feature>
<dbReference type="GO" id="GO:0009279">
    <property type="term" value="C:cell outer membrane"/>
    <property type="evidence" value="ECO:0007669"/>
    <property type="project" value="UniProtKB-SubCell"/>
</dbReference>
<dbReference type="InterPro" id="IPR039426">
    <property type="entry name" value="TonB-dep_rcpt-like"/>
</dbReference>
<keyword evidence="5 12" id="KW-0812">Transmembrane</keyword>
<reference evidence="19" key="1">
    <citation type="submission" date="2016-10" db="EMBL/GenBank/DDBJ databases">
        <authorList>
            <person name="Varghese N."/>
            <person name="Submissions S."/>
        </authorList>
    </citation>
    <scope>NUCLEOTIDE SEQUENCE [LARGE SCALE GENOMIC DNA]</scope>
    <source>
        <strain evidence="19">CGMCC 1.3431</strain>
    </source>
</reference>
<feature type="short sequence motif" description="TonB C-terminal box" evidence="13">
    <location>
        <begin position="801"/>
        <end position="818"/>
    </location>
</feature>
<dbReference type="OrthoDB" id="7229372at2"/>
<dbReference type="PROSITE" id="PS52016">
    <property type="entry name" value="TONB_DEPENDENT_REC_3"/>
    <property type="match status" value="1"/>
</dbReference>
<evidence type="ECO:0000256" key="10">
    <source>
        <dbReference type="ARBA" id="ARBA00023136"/>
    </source>
</evidence>
<keyword evidence="11 12" id="KW-0998">Cell outer membrane</keyword>
<dbReference type="PANTHER" id="PTHR32552">
    <property type="entry name" value="FERRICHROME IRON RECEPTOR-RELATED"/>
    <property type="match status" value="1"/>
</dbReference>
<dbReference type="InterPro" id="IPR010917">
    <property type="entry name" value="TonB_rcpt_CS"/>
</dbReference>
<dbReference type="GO" id="GO:0015344">
    <property type="term" value="F:siderophore uptake transmembrane transporter activity"/>
    <property type="evidence" value="ECO:0007669"/>
    <property type="project" value="TreeGrafter"/>
</dbReference>
<keyword evidence="7" id="KW-0408">Iron</keyword>
<evidence type="ECO:0000256" key="6">
    <source>
        <dbReference type="ARBA" id="ARBA00022729"/>
    </source>
</evidence>
<dbReference type="RefSeq" id="WP_090650813.1">
    <property type="nucleotide sequence ID" value="NZ_CBCRYE010000009.1"/>
</dbReference>
<dbReference type="InterPro" id="IPR036942">
    <property type="entry name" value="Beta-barrel_TonB_sf"/>
</dbReference>
<comment type="subcellular location">
    <subcellularLocation>
        <location evidence="1 12">Cell outer membrane</location>
        <topology evidence="1 12">Multi-pass membrane protein</topology>
    </subcellularLocation>
</comment>
<keyword evidence="9 14" id="KW-0798">TonB box</keyword>
<keyword evidence="8" id="KW-0406">Ion transport</keyword>
<dbReference type="SUPFAM" id="SSF56935">
    <property type="entry name" value="Porins"/>
    <property type="match status" value="1"/>
</dbReference>
<dbReference type="AlphaFoldDB" id="A0A1G4TQM9"/>
<evidence type="ECO:0000313" key="18">
    <source>
        <dbReference type="EMBL" id="SCW83620.1"/>
    </source>
</evidence>
<evidence type="ECO:0000256" key="5">
    <source>
        <dbReference type="ARBA" id="ARBA00022692"/>
    </source>
</evidence>
<evidence type="ECO:0000256" key="8">
    <source>
        <dbReference type="ARBA" id="ARBA00023065"/>
    </source>
</evidence>
<dbReference type="STRING" id="260084.SAMN02927928_0083"/>
<accession>A0A1G4TQM9</accession>
<dbReference type="Proteomes" id="UP000199150">
    <property type="component" value="Unassembled WGS sequence"/>
</dbReference>
<dbReference type="InterPro" id="IPR000531">
    <property type="entry name" value="Beta-barrel_TonB"/>
</dbReference>
<keyword evidence="10 12" id="KW-0472">Membrane</keyword>
<evidence type="ECO:0000256" key="13">
    <source>
        <dbReference type="PROSITE-ProRule" id="PRU10144"/>
    </source>
</evidence>
<evidence type="ECO:0000256" key="2">
    <source>
        <dbReference type="ARBA" id="ARBA00022448"/>
    </source>
</evidence>
<evidence type="ECO:0000256" key="14">
    <source>
        <dbReference type="RuleBase" id="RU003357"/>
    </source>
</evidence>
<feature type="domain" description="TonB-dependent receptor plug" evidence="17">
    <location>
        <begin position="53"/>
        <end position="159"/>
    </location>
</feature>
<evidence type="ECO:0000259" key="16">
    <source>
        <dbReference type="Pfam" id="PF00593"/>
    </source>
</evidence>
<evidence type="ECO:0000256" key="7">
    <source>
        <dbReference type="ARBA" id="ARBA00023004"/>
    </source>
</evidence>
<dbReference type="PROSITE" id="PS01156">
    <property type="entry name" value="TONB_DEPENDENT_REC_2"/>
    <property type="match status" value="1"/>
</dbReference>
<sequence>MKFTKSIILAGTALTGLFLASAALAQSTATEEVEVVVVKGAKKGLGPVNKETGTKTKTAIGQDYISAQSAGQTIAETLNLAPGYNFTNNDPYGSSGGNVRLRGLDGSRVSLTMDGVQLNDAGNYAIYTNQQLDPELIQSATVITGATDVDSMTASASGGTVSYTTRKTSDTFGVEATISTGSFNYNRQFLMLNTGSVGPFGTQAWFAASNQNYDTFTIEKSPTDNGKLKKQQYNFNIYQPLANGSYFGVRGNYNGNRNRFIFGQSLANFAANGKYYNSAGINNVNPSNTGNIRGYSKWVISDHFFFTVDPTYQYVMANGGGTGGISEVDGKMSVSGRTFYYSELAGVDIDGDGKATNTSVSIYNPNTTVTNRYSLTSTGVYTFTRGDVIRFGASFDRGRTRQSGESTLVVDDNGNYNKNGIYIDPFGGRNDESIRIIGKDGSTHERRYRFSLANVDTFFLEYRGHFLEDKLFVSLGVKQQKMERDLNQYCYSPDDGSGSYAPFCTTRTPVIDNGNGTVVFDPTKPYLTTKNPVAGQPDIKHTAFIKPYHTNVDFSKTLPSLGLTYKITDANQAYVNYSEALSAPRTDNYYGVIVDGTGTVKPANPLPETNKTIELGYRFTSSTFTATADVWAQKYENRIVSSYDPDSDSYFDRNVGSVDLKGFEASAAWAPTSSLSLFGGLTYTDTEILSDYASGATATVNTKGKSLPEVPDWMGTLGMTYKLSDFTFNLSGKYVGKRFATDLNDLETPDYTVLNGSVRWDLPGLAFLKPGTYAQLNVINLTDEYYYGSISSTVAASNKPSFNVGAPRTVMLSLHTAF</sequence>
<dbReference type="Pfam" id="PF00593">
    <property type="entry name" value="TonB_dep_Rec_b-barrel"/>
    <property type="match status" value="1"/>
</dbReference>
<evidence type="ECO:0000259" key="17">
    <source>
        <dbReference type="Pfam" id="PF07715"/>
    </source>
</evidence>
<gene>
    <name evidence="18" type="ORF">SAMN02927928_0083</name>
</gene>
<evidence type="ECO:0000313" key="19">
    <source>
        <dbReference type="Proteomes" id="UP000199150"/>
    </source>
</evidence>
<protein>
    <submittedName>
        <fullName evidence="18">Iron complex outermembrane recepter protein</fullName>
    </submittedName>
</protein>